<dbReference type="Proteomes" id="UP000537131">
    <property type="component" value="Unassembled WGS sequence"/>
</dbReference>
<dbReference type="RefSeq" id="WP_169295935.1">
    <property type="nucleotide sequence ID" value="NZ_JABBNI010000004.1"/>
</dbReference>
<evidence type="ECO:0000256" key="3">
    <source>
        <dbReference type="ARBA" id="ARBA00022605"/>
    </source>
</evidence>
<dbReference type="EMBL" id="JABBNI010000004">
    <property type="protein sequence ID" value="NMM61325.1"/>
    <property type="molecule type" value="Genomic_DNA"/>
</dbReference>
<dbReference type="InterPro" id="IPR037528">
    <property type="entry name" value="ArgB"/>
</dbReference>
<dbReference type="NCBIfam" id="TIGR00761">
    <property type="entry name" value="argB"/>
    <property type="match status" value="1"/>
</dbReference>
<comment type="caution">
    <text evidence="11">The sequence shown here is derived from an EMBL/GenBank/DDBJ whole genome shotgun (WGS) entry which is preliminary data.</text>
</comment>
<evidence type="ECO:0000256" key="1">
    <source>
        <dbReference type="ARBA" id="ARBA00004828"/>
    </source>
</evidence>
<evidence type="ECO:0000256" key="2">
    <source>
        <dbReference type="ARBA" id="ARBA00022571"/>
    </source>
</evidence>
<evidence type="ECO:0000256" key="6">
    <source>
        <dbReference type="ARBA" id="ARBA00022777"/>
    </source>
</evidence>
<dbReference type="CDD" id="cd04250">
    <property type="entry name" value="AAK_NAGK-C"/>
    <property type="match status" value="1"/>
</dbReference>
<dbReference type="InterPro" id="IPR036393">
    <property type="entry name" value="AceGlu_kinase-like_sf"/>
</dbReference>
<comment type="subcellular location">
    <subcellularLocation>
        <location evidence="9">Cytoplasm</location>
    </subcellularLocation>
</comment>
<dbReference type="PANTHER" id="PTHR23342:SF0">
    <property type="entry name" value="N-ACETYLGLUTAMATE SYNTHASE, MITOCHONDRIAL"/>
    <property type="match status" value="1"/>
</dbReference>
<reference evidence="11 12" key="2">
    <citation type="submission" date="2020-06" db="EMBL/GenBank/DDBJ databases">
        <title>Complete Genome Sequence of Clostridium muelleri sp. nov. P21T, an Acid-Alcohol Producing Acetogen Isolated from Old Hay.</title>
        <authorList>
            <person name="Duncan K.E."/>
            <person name="Tanner R.S."/>
        </authorList>
    </citation>
    <scope>NUCLEOTIDE SEQUENCE [LARGE SCALE GENOMIC DNA]</scope>
    <source>
        <strain evidence="11 12">P21</strain>
    </source>
</reference>
<dbReference type="PIRSF" id="PIRSF000728">
    <property type="entry name" value="NAGK"/>
    <property type="match status" value="1"/>
</dbReference>
<dbReference type="Pfam" id="PF00696">
    <property type="entry name" value="AA_kinase"/>
    <property type="match status" value="1"/>
</dbReference>
<comment type="catalytic activity">
    <reaction evidence="8 9">
        <text>N-acetyl-L-glutamate + ATP = N-acetyl-L-glutamyl 5-phosphate + ADP</text>
        <dbReference type="Rhea" id="RHEA:14629"/>
        <dbReference type="ChEBI" id="CHEBI:30616"/>
        <dbReference type="ChEBI" id="CHEBI:44337"/>
        <dbReference type="ChEBI" id="CHEBI:57936"/>
        <dbReference type="ChEBI" id="CHEBI:456216"/>
        <dbReference type="EC" id="2.7.2.8"/>
    </reaction>
</comment>
<proteinExistence type="inferred from homology"/>
<dbReference type="GO" id="GO:0003991">
    <property type="term" value="F:acetylglutamate kinase activity"/>
    <property type="evidence" value="ECO:0007669"/>
    <property type="project" value="UniProtKB-UniRule"/>
</dbReference>
<reference evidence="11 12" key="1">
    <citation type="submission" date="2020-04" db="EMBL/GenBank/DDBJ databases">
        <authorList>
            <person name="Doyle D.A."/>
        </authorList>
    </citation>
    <scope>NUCLEOTIDE SEQUENCE [LARGE SCALE GENOMIC DNA]</scope>
    <source>
        <strain evidence="11 12">P21</strain>
    </source>
</reference>
<comment type="function">
    <text evidence="9">Catalyzes the ATP-dependent phosphorylation of N-acetyl-L-glutamate.</text>
</comment>
<evidence type="ECO:0000256" key="9">
    <source>
        <dbReference type="HAMAP-Rule" id="MF_00082"/>
    </source>
</evidence>
<gene>
    <name evidence="9 11" type="primary">argB</name>
    <name evidence="11" type="ORF">HBE96_01150</name>
</gene>
<feature type="binding site" evidence="9">
    <location>
        <begin position="64"/>
        <end position="65"/>
    </location>
    <ligand>
        <name>substrate</name>
    </ligand>
</feature>
<dbReference type="InterPro" id="IPR004662">
    <property type="entry name" value="AcgluKinase_fam"/>
</dbReference>
<dbReference type="UniPathway" id="UPA00068">
    <property type="reaction ID" value="UER00107"/>
</dbReference>
<dbReference type="Gene3D" id="3.40.1160.10">
    <property type="entry name" value="Acetylglutamate kinase-like"/>
    <property type="match status" value="1"/>
</dbReference>
<organism evidence="11 12">
    <name type="scientific">Clostridium muellerianum</name>
    <dbReference type="NCBI Taxonomy" id="2716538"/>
    <lineage>
        <taxon>Bacteria</taxon>
        <taxon>Bacillati</taxon>
        <taxon>Bacillota</taxon>
        <taxon>Clostridia</taxon>
        <taxon>Eubacteriales</taxon>
        <taxon>Clostridiaceae</taxon>
        <taxon>Clostridium</taxon>
    </lineage>
</organism>
<dbReference type="HAMAP" id="MF_00082">
    <property type="entry name" value="ArgB"/>
    <property type="match status" value="1"/>
</dbReference>
<name>A0A7Y0ED92_9CLOT</name>
<accession>A0A7Y0ED92</accession>
<feature type="site" description="Transition state stabilizer" evidence="9">
    <location>
        <position position="29"/>
    </location>
</feature>
<dbReference type="PRINTS" id="PR00474">
    <property type="entry name" value="GLU5KINASE"/>
</dbReference>
<keyword evidence="3 9" id="KW-0028">Amino-acid biosynthesis</keyword>
<keyword evidence="6 9" id="KW-0418">Kinase</keyword>
<keyword evidence="7 9" id="KW-0067">ATP-binding</keyword>
<evidence type="ECO:0000256" key="4">
    <source>
        <dbReference type="ARBA" id="ARBA00022679"/>
    </source>
</evidence>
<dbReference type="InterPro" id="IPR001057">
    <property type="entry name" value="Glu/AcGlu_kinase"/>
</dbReference>
<keyword evidence="5 9" id="KW-0547">Nucleotide-binding</keyword>
<dbReference type="EC" id="2.7.2.8" evidence="9"/>
<evidence type="ECO:0000313" key="12">
    <source>
        <dbReference type="Proteomes" id="UP000537131"/>
    </source>
</evidence>
<keyword evidence="2 9" id="KW-0055">Arginine biosynthesis</keyword>
<dbReference type="GO" id="GO:0042450">
    <property type="term" value="P:L-arginine biosynthetic process via ornithine"/>
    <property type="evidence" value="ECO:0007669"/>
    <property type="project" value="UniProtKB-UniRule"/>
</dbReference>
<protein>
    <recommendedName>
        <fullName evidence="9">Acetylglutamate kinase</fullName>
        <ecNumber evidence="9">2.7.2.8</ecNumber>
    </recommendedName>
    <alternativeName>
        <fullName evidence="9">N-acetyl-L-glutamate 5-phosphotransferase</fullName>
    </alternativeName>
    <alternativeName>
        <fullName evidence="9">NAG kinase</fullName>
        <shortName evidence="9">NAGK</shortName>
    </alternativeName>
</protein>
<feature type="binding site" evidence="9">
    <location>
        <position position="86"/>
    </location>
    <ligand>
        <name>substrate</name>
    </ligand>
</feature>
<dbReference type="FunFam" id="3.40.1160.10:FF:000004">
    <property type="entry name" value="Acetylglutamate kinase"/>
    <property type="match status" value="1"/>
</dbReference>
<evidence type="ECO:0000313" key="11">
    <source>
        <dbReference type="EMBL" id="NMM61325.1"/>
    </source>
</evidence>
<dbReference type="InterPro" id="IPR001048">
    <property type="entry name" value="Asp/Glu/Uridylate_kinase"/>
</dbReference>
<dbReference type="GO" id="GO:0005524">
    <property type="term" value="F:ATP binding"/>
    <property type="evidence" value="ECO:0007669"/>
    <property type="project" value="UniProtKB-UniRule"/>
</dbReference>
<dbReference type="SUPFAM" id="SSF53633">
    <property type="entry name" value="Carbamate kinase-like"/>
    <property type="match status" value="1"/>
</dbReference>
<dbReference type="PANTHER" id="PTHR23342">
    <property type="entry name" value="N-ACETYLGLUTAMATE SYNTHASE"/>
    <property type="match status" value="1"/>
</dbReference>
<evidence type="ECO:0000256" key="8">
    <source>
        <dbReference type="ARBA" id="ARBA00048141"/>
    </source>
</evidence>
<keyword evidence="4 9" id="KW-0808">Transferase</keyword>
<feature type="domain" description="Aspartate/glutamate/uridylate kinase" evidence="10">
    <location>
        <begin position="24"/>
        <end position="266"/>
    </location>
</feature>
<evidence type="ECO:0000256" key="5">
    <source>
        <dbReference type="ARBA" id="ARBA00022741"/>
    </source>
</evidence>
<feature type="site" description="Transition state stabilizer" evidence="9">
    <location>
        <position position="248"/>
    </location>
</feature>
<comment type="pathway">
    <text evidence="1 9">Amino-acid biosynthesis; L-arginine biosynthesis; N(2)-acetyl-L-ornithine from L-glutamate: step 2/4.</text>
</comment>
<dbReference type="InterPro" id="IPR041727">
    <property type="entry name" value="NAGK-C"/>
</dbReference>
<comment type="similarity">
    <text evidence="9">Belongs to the acetylglutamate kinase family. ArgB subfamily.</text>
</comment>
<evidence type="ECO:0000256" key="7">
    <source>
        <dbReference type="ARBA" id="ARBA00022840"/>
    </source>
</evidence>
<dbReference type="GO" id="GO:0005737">
    <property type="term" value="C:cytoplasm"/>
    <property type="evidence" value="ECO:0007669"/>
    <property type="project" value="UniProtKB-SubCell"/>
</dbReference>
<keyword evidence="9" id="KW-0963">Cytoplasm</keyword>
<feature type="binding site" evidence="9">
    <location>
        <position position="185"/>
    </location>
    <ligand>
        <name>substrate</name>
    </ligand>
</feature>
<sequence>MINVEEIISLDIDPLPYMKKFVGKTFVIKYGGSIMKNKNAAKAFIEDIVYMKLLGINVVIVHGGGPEISKWIHMTGMDTKFVNGLRVTDEKVMDVVEMVLSGHINKDISANLSKYGISAIGLSGRDSNLIKAKKKYLYNNGEKIDIGFVGKVVGINKNFLSNIIEKGRVAVVAPIGCDSYGNKYNINADYAASFISSALKAEKLIILTDVEGVYTDINDKDNILKHISSGEIKKYIDEGVINGGMIPKMECCIEAIEKGTKSIHLVDGRKNHGLILDIISGKGTKITLNGGINQCQKVI</sequence>
<keyword evidence="12" id="KW-1185">Reference proteome</keyword>
<evidence type="ECO:0000259" key="10">
    <source>
        <dbReference type="Pfam" id="PF00696"/>
    </source>
</evidence>
<dbReference type="AlphaFoldDB" id="A0A7Y0ED92"/>